<dbReference type="EMBL" id="CAJJDM010000126">
    <property type="protein sequence ID" value="CAD8104272.1"/>
    <property type="molecule type" value="Genomic_DNA"/>
</dbReference>
<evidence type="ECO:0000256" key="1">
    <source>
        <dbReference type="ARBA" id="ARBA00004123"/>
    </source>
</evidence>
<evidence type="ECO:0000256" key="7">
    <source>
        <dbReference type="ARBA" id="ARBA00023242"/>
    </source>
</evidence>
<dbReference type="GO" id="GO:0008168">
    <property type="term" value="F:methyltransferase activity"/>
    <property type="evidence" value="ECO:0007669"/>
    <property type="project" value="UniProtKB-KW"/>
</dbReference>
<reference evidence="8" key="1">
    <citation type="submission" date="2021-01" db="EMBL/GenBank/DDBJ databases">
        <authorList>
            <consortium name="Genoscope - CEA"/>
            <person name="William W."/>
        </authorList>
    </citation>
    <scope>NUCLEOTIDE SEQUENCE</scope>
</reference>
<dbReference type="CDD" id="cd02440">
    <property type="entry name" value="AdoMet_MTases"/>
    <property type="match status" value="1"/>
</dbReference>
<evidence type="ECO:0000256" key="6">
    <source>
        <dbReference type="ARBA" id="ARBA00022691"/>
    </source>
</evidence>
<comment type="caution">
    <text evidence="8">The sequence shown here is derived from an EMBL/GenBank/DDBJ whole genome shotgun (WGS) entry which is preliminary data.</text>
</comment>
<keyword evidence="6" id="KW-0949">S-adenosyl-L-methionine</keyword>
<dbReference type="Proteomes" id="UP000688137">
    <property type="component" value="Unassembled WGS sequence"/>
</dbReference>
<dbReference type="GO" id="GO:0005737">
    <property type="term" value="C:cytoplasm"/>
    <property type="evidence" value="ECO:0007669"/>
    <property type="project" value="UniProtKB-SubCell"/>
</dbReference>
<dbReference type="OMA" id="GKCIMIN"/>
<accession>A0A8S1PMS1</accession>
<dbReference type="PANTHER" id="PTHR14614:SF39">
    <property type="entry name" value="HISTIDINE PROTEIN METHYLTRANSFERASE 1 HOMOLOG"/>
    <property type="match status" value="1"/>
</dbReference>
<dbReference type="PANTHER" id="PTHR14614">
    <property type="entry name" value="HEPATOCELLULAR CARCINOMA-ASSOCIATED ANTIGEN"/>
    <property type="match status" value="1"/>
</dbReference>
<dbReference type="AlphaFoldDB" id="A0A8S1PMS1"/>
<evidence type="ECO:0000256" key="5">
    <source>
        <dbReference type="ARBA" id="ARBA00022679"/>
    </source>
</evidence>
<comment type="subcellular location">
    <subcellularLocation>
        <location evidence="2">Cytoplasm</location>
    </subcellularLocation>
    <subcellularLocation>
        <location evidence="1">Nucleus</location>
    </subcellularLocation>
</comment>
<sequence length="194" mass="22158">MNQCCDIVYQNCNKLDVIQGSYEGGQTLWECTFDLLQYPKQLSGLDVIDMGCGLGLLGIQALKQGAKSVCFQDYNEDTFEKAIQQQLKLNNLEENKNYSFVNGDWETLNLQKVDIILASEIIYREEYYSKVENFIAKHLRPDGKCIMINKSYYFGVGGSVAGFKSYITKLQVVEEEIINTKKGVKKMIMKLQLK</sequence>
<dbReference type="InterPro" id="IPR019410">
    <property type="entry name" value="Methyltransf_16"/>
</dbReference>
<dbReference type="GO" id="GO:0005634">
    <property type="term" value="C:nucleus"/>
    <property type="evidence" value="ECO:0007669"/>
    <property type="project" value="UniProtKB-SubCell"/>
</dbReference>
<name>A0A8S1PMS1_PARPR</name>
<evidence type="ECO:0000256" key="3">
    <source>
        <dbReference type="ARBA" id="ARBA00022490"/>
    </source>
</evidence>
<evidence type="ECO:0000256" key="4">
    <source>
        <dbReference type="ARBA" id="ARBA00022603"/>
    </source>
</evidence>
<keyword evidence="5" id="KW-0808">Transferase</keyword>
<evidence type="ECO:0000313" key="9">
    <source>
        <dbReference type="Proteomes" id="UP000688137"/>
    </source>
</evidence>
<dbReference type="GO" id="GO:0032259">
    <property type="term" value="P:methylation"/>
    <property type="evidence" value="ECO:0007669"/>
    <property type="project" value="UniProtKB-KW"/>
</dbReference>
<evidence type="ECO:0000256" key="2">
    <source>
        <dbReference type="ARBA" id="ARBA00004496"/>
    </source>
</evidence>
<keyword evidence="3" id="KW-0963">Cytoplasm</keyword>
<proteinExistence type="predicted"/>
<evidence type="ECO:0000313" key="8">
    <source>
        <dbReference type="EMBL" id="CAD8104272.1"/>
    </source>
</evidence>
<dbReference type="Pfam" id="PF10294">
    <property type="entry name" value="Methyltransf_16"/>
    <property type="match status" value="1"/>
</dbReference>
<keyword evidence="4" id="KW-0489">Methyltransferase</keyword>
<keyword evidence="9" id="KW-1185">Reference proteome</keyword>
<keyword evidence="7" id="KW-0539">Nucleus</keyword>
<gene>
    <name evidence="8" type="ORF">PPRIM_AZ9-3.1.T1230100</name>
</gene>
<organism evidence="8 9">
    <name type="scientific">Paramecium primaurelia</name>
    <dbReference type="NCBI Taxonomy" id="5886"/>
    <lineage>
        <taxon>Eukaryota</taxon>
        <taxon>Sar</taxon>
        <taxon>Alveolata</taxon>
        <taxon>Ciliophora</taxon>
        <taxon>Intramacronucleata</taxon>
        <taxon>Oligohymenophorea</taxon>
        <taxon>Peniculida</taxon>
        <taxon>Parameciidae</taxon>
        <taxon>Paramecium</taxon>
    </lineage>
</organism>
<protein>
    <submittedName>
        <fullName evidence="8">Uncharacterized protein</fullName>
    </submittedName>
</protein>